<reference evidence="1 2" key="1">
    <citation type="submission" date="2018-01" db="EMBL/GenBank/DDBJ databases">
        <title>Whole genome analyses suggest that Burkholderia sensu lato contains two further novel genera in the rhizoxinica-symbiotica group Mycetohabitans gen. nov., and Trinickia gen. nov.: implications for the evolution of diazotrophy and nodulation in the Burkholderiaceae.</title>
        <authorList>
            <person name="Estrada-de los Santos P."/>
            <person name="Palmer M."/>
            <person name="Chavez-Ramirez B."/>
            <person name="Beukes C."/>
            <person name="Steenkamp E.T."/>
            <person name="Hirsch A.M."/>
            <person name="Manyaka P."/>
            <person name="Maluk M."/>
            <person name="Lafos M."/>
            <person name="Crook M."/>
            <person name="Gross E."/>
            <person name="Simon M.F."/>
            <person name="Bueno dos Reis Junior F."/>
            <person name="Poole P.S."/>
            <person name="Venter S.N."/>
            <person name="James E.K."/>
        </authorList>
    </citation>
    <scope>NUCLEOTIDE SEQUENCE [LARGE SCALE GENOMIC DNA]</scope>
    <source>
        <strain evidence="1 2">GP25-8</strain>
    </source>
</reference>
<organism evidence="1 2">
    <name type="scientific">Trinickia soli</name>
    <dbReference type="NCBI Taxonomy" id="380675"/>
    <lineage>
        <taxon>Bacteria</taxon>
        <taxon>Pseudomonadati</taxon>
        <taxon>Pseudomonadota</taxon>
        <taxon>Betaproteobacteria</taxon>
        <taxon>Burkholderiales</taxon>
        <taxon>Burkholderiaceae</taxon>
        <taxon>Trinickia</taxon>
    </lineage>
</organism>
<sequence length="93" mass="10123">MKGTGPRGVVTLRLIHVKLTTGSEIARSKAISITPRRAPTMRPSACYTSTVRCLTAGAVLPIDNDCAGDRRQTSPFKNHSAGRPRENYDLIWG</sequence>
<dbReference type="Proteomes" id="UP000235347">
    <property type="component" value="Unassembled WGS sequence"/>
</dbReference>
<keyword evidence="2" id="KW-1185">Reference proteome</keyword>
<accession>A0A2N7W3W6</accession>
<dbReference type="EMBL" id="PNYB01000011">
    <property type="protein sequence ID" value="PMS24089.1"/>
    <property type="molecule type" value="Genomic_DNA"/>
</dbReference>
<comment type="caution">
    <text evidence="1">The sequence shown here is derived from an EMBL/GenBank/DDBJ whole genome shotgun (WGS) entry which is preliminary data.</text>
</comment>
<evidence type="ECO:0000313" key="2">
    <source>
        <dbReference type="Proteomes" id="UP000235347"/>
    </source>
</evidence>
<protein>
    <submittedName>
        <fullName evidence="1">Uncharacterized protein</fullName>
    </submittedName>
</protein>
<proteinExistence type="predicted"/>
<evidence type="ECO:0000313" key="1">
    <source>
        <dbReference type="EMBL" id="PMS24089.1"/>
    </source>
</evidence>
<name>A0A2N7W3W6_9BURK</name>
<dbReference type="AlphaFoldDB" id="A0A2N7W3W6"/>
<gene>
    <name evidence="1" type="ORF">C0Z19_14795</name>
</gene>